<dbReference type="KEGG" id="bmj:BMULJ_03243"/>
<protein>
    <submittedName>
        <fullName evidence="1">Predicted Fe-S protein</fullName>
    </submittedName>
</protein>
<dbReference type="PANTHER" id="PTHR35175:SF2">
    <property type="entry name" value="DUF1289 DOMAIN-CONTAINING PROTEIN"/>
    <property type="match status" value="1"/>
</dbReference>
<dbReference type="EMBL" id="AP009386">
    <property type="protein sequence ID" value="BAG45117.1"/>
    <property type="molecule type" value="Genomic_DNA"/>
</dbReference>
<dbReference type="AlphaFoldDB" id="A0A0H3KIN9"/>
<dbReference type="eggNOG" id="COG3313">
    <property type="taxonomic scope" value="Bacteria"/>
</dbReference>
<reference evidence="1 2" key="1">
    <citation type="submission" date="2007-04" db="EMBL/GenBank/DDBJ databases">
        <title>Complete genome sequence of Burkholderia multivorans ATCC 17616.</title>
        <authorList>
            <person name="Ohtsubo Y."/>
            <person name="Yamashita A."/>
            <person name="Kurokawa K."/>
            <person name="Takami H."/>
            <person name="Yuhara S."/>
            <person name="Nishiyama E."/>
            <person name="Endo R."/>
            <person name="Miyazaki R."/>
            <person name="Ono A."/>
            <person name="Yano K."/>
            <person name="Ito M."/>
            <person name="Sota M."/>
            <person name="Yuji N."/>
            <person name="Hattori M."/>
            <person name="Tsuda M."/>
        </authorList>
    </citation>
    <scope>NUCLEOTIDE SEQUENCE [LARGE SCALE GENOMIC DNA]</scope>
    <source>
        <strain evidence="2">ATCC 17616 / 249</strain>
    </source>
</reference>
<sequence length="63" mass="7382">MTMAVRSPCVEVCTFDGRTGYCIACLRTRDEAREWKKMTDHRRHRIVNDRARRQAKLARAASE</sequence>
<dbReference type="PANTHER" id="PTHR35175">
    <property type="entry name" value="DUF1289 DOMAIN-CONTAINING PROTEIN"/>
    <property type="match status" value="1"/>
</dbReference>
<keyword evidence="2" id="KW-1185">Reference proteome</keyword>
<dbReference type="Pfam" id="PF06945">
    <property type="entry name" value="DUF1289"/>
    <property type="match status" value="1"/>
</dbReference>
<gene>
    <name evidence="1" type="ordered locus">BMULJ_03243</name>
</gene>
<dbReference type="InterPro" id="IPR010710">
    <property type="entry name" value="DUF1289"/>
</dbReference>
<organism evidence="1 2">
    <name type="scientific">Burkholderia multivorans (strain ATCC 17616 / 249)</name>
    <dbReference type="NCBI Taxonomy" id="395019"/>
    <lineage>
        <taxon>Bacteria</taxon>
        <taxon>Pseudomonadati</taxon>
        <taxon>Pseudomonadota</taxon>
        <taxon>Betaproteobacteria</taxon>
        <taxon>Burkholderiales</taxon>
        <taxon>Burkholderiaceae</taxon>
        <taxon>Burkholderia</taxon>
        <taxon>Burkholderia cepacia complex</taxon>
    </lineage>
</organism>
<dbReference type="HOGENOM" id="CLU_162538_6_2_4"/>
<evidence type="ECO:0000313" key="2">
    <source>
        <dbReference type="Proteomes" id="UP000008815"/>
    </source>
</evidence>
<accession>A0A0H3KIN9</accession>
<name>A0A0H3KIN9_BURM1</name>
<dbReference type="RefSeq" id="WP_006416128.1">
    <property type="nucleotide sequence ID" value="NC_010086.1"/>
</dbReference>
<dbReference type="STRING" id="395019.BMULJ_03243"/>
<dbReference type="Proteomes" id="UP000008815">
    <property type="component" value="Chromosome 2"/>
</dbReference>
<evidence type="ECO:0000313" key="1">
    <source>
        <dbReference type="EMBL" id="BAG45117.1"/>
    </source>
</evidence>
<proteinExistence type="predicted"/>